<organism evidence="3 4">
    <name type="scientific">Linnemannia exigua</name>
    <dbReference type="NCBI Taxonomy" id="604196"/>
    <lineage>
        <taxon>Eukaryota</taxon>
        <taxon>Fungi</taxon>
        <taxon>Fungi incertae sedis</taxon>
        <taxon>Mucoromycota</taxon>
        <taxon>Mortierellomycotina</taxon>
        <taxon>Mortierellomycetes</taxon>
        <taxon>Mortierellales</taxon>
        <taxon>Mortierellaceae</taxon>
        <taxon>Linnemannia</taxon>
    </lineage>
</organism>
<sequence length="273" mass="30879">MHPPTPTVAGTKGTPSQPLPSSTASLSLDMTLITPSSARMSSSAFKNTGQQTIAATSVISQQQQQQQQEPCHCDFEAQRQRHFRQNNEIIHLITLKSIQIRRSEAEISQLERTNMGLTVALNRVHRELQEQSSLNAALRQNQPSYMSATANSSLQEEWIQLGRTQELIPHLRQQVEPELATRLQQTGCDTADCELGHIDSGDLMLSLTPRSKKRKLESLEVSSAIPRDLAMFKLEHIRAIYEHEQDALVEMMRSHRSTTELYKETLRKLSEDR</sequence>
<feature type="compositionally biased region" description="Polar residues" evidence="2">
    <location>
        <begin position="13"/>
        <end position="25"/>
    </location>
</feature>
<feature type="non-terminal residue" evidence="3">
    <location>
        <position position="1"/>
    </location>
</feature>
<keyword evidence="4" id="KW-1185">Reference proteome</keyword>
<evidence type="ECO:0000313" key="3">
    <source>
        <dbReference type="EMBL" id="KAG0265640.1"/>
    </source>
</evidence>
<reference evidence="3" key="1">
    <citation type="journal article" date="2020" name="Fungal Divers.">
        <title>Resolving the Mortierellaceae phylogeny through synthesis of multi-gene phylogenetics and phylogenomics.</title>
        <authorList>
            <person name="Vandepol N."/>
            <person name="Liber J."/>
            <person name="Desiro A."/>
            <person name="Na H."/>
            <person name="Kennedy M."/>
            <person name="Barry K."/>
            <person name="Grigoriev I.V."/>
            <person name="Miller A.N."/>
            <person name="O'Donnell K."/>
            <person name="Stajich J.E."/>
            <person name="Bonito G."/>
        </authorList>
    </citation>
    <scope>NUCLEOTIDE SEQUENCE</scope>
    <source>
        <strain evidence="3">NRRL 28262</strain>
    </source>
</reference>
<evidence type="ECO:0000313" key="4">
    <source>
        <dbReference type="Proteomes" id="UP001194580"/>
    </source>
</evidence>
<evidence type="ECO:0000256" key="2">
    <source>
        <dbReference type="SAM" id="MobiDB-lite"/>
    </source>
</evidence>
<name>A0AAD4D4H5_9FUNG</name>
<feature type="region of interest" description="Disordered" evidence="2">
    <location>
        <begin position="1"/>
        <end position="25"/>
    </location>
</feature>
<evidence type="ECO:0000256" key="1">
    <source>
        <dbReference type="SAM" id="Coils"/>
    </source>
</evidence>
<accession>A0AAD4D4H5</accession>
<gene>
    <name evidence="3" type="ORF">BGZ95_003267</name>
</gene>
<feature type="coiled-coil region" evidence="1">
    <location>
        <begin position="100"/>
        <end position="141"/>
    </location>
</feature>
<comment type="caution">
    <text evidence="3">The sequence shown here is derived from an EMBL/GenBank/DDBJ whole genome shotgun (WGS) entry which is preliminary data.</text>
</comment>
<proteinExistence type="predicted"/>
<dbReference type="Proteomes" id="UP001194580">
    <property type="component" value="Unassembled WGS sequence"/>
</dbReference>
<protein>
    <submittedName>
        <fullName evidence="3">Uncharacterized protein</fullName>
    </submittedName>
</protein>
<keyword evidence="1" id="KW-0175">Coiled coil</keyword>
<dbReference type="AlphaFoldDB" id="A0AAD4D4H5"/>
<dbReference type="EMBL" id="JAAAIL010001737">
    <property type="protein sequence ID" value="KAG0265640.1"/>
    <property type="molecule type" value="Genomic_DNA"/>
</dbReference>